<sequence>MPLCTIDDFEREVLILETDDRDSYTNADNPNTQRAEKGHEYGVFVFYQADIDGVCALFVLEHHKLLCHGLKLTSYPVQCEADIYSFIKKNLSIRAAYPDVQDADWYFFVANEQDVSLERSIVSESVVFYHLLQQDRDIIGGIYYSTSVAALIASVTKTVHDSSRAAVLYASAMGVMSRIEHYGALDSSFNTQITKIFQEITMLDGGPYIQYDSERSSLPLISFM</sequence>
<dbReference type="InParanoid" id="A7ASF3"/>
<proteinExistence type="predicted"/>
<dbReference type="AlphaFoldDB" id="A7ASF3"/>
<name>A7ASF3_BABBO</name>
<dbReference type="EMBL" id="AAXT01000002">
    <property type="protein sequence ID" value="EDO07472.1"/>
    <property type="molecule type" value="Genomic_DNA"/>
</dbReference>
<dbReference type="VEuPathDB" id="PiroplasmaDB:BBOV_IV011190"/>
<dbReference type="OMA" id="MPLCTID"/>
<gene>
    <name evidence="1" type="ORF">BBOV_IV011200</name>
</gene>
<accession>A7ASF3</accession>
<reference evidence="1" key="2">
    <citation type="submission" date="2007-08" db="EMBL/GenBank/DDBJ databases">
        <authorList>
            <person name="Nene V."/>
        </authorList>
    </citation>
    <scope>NUCLEOTIDE SEQUENCE</scope>
    <source>
        <strain evidence="1">T2Bo</strain>
    </source>
</reference>
<reference evidence="1" key="1">
    <citation type="journal article" date="2007" name="PLoS Pathog.">
        <title>Genome sequence of Babesia bovis and comparative analysis of apicomplexan hemoprotozoa.</title>
        <authorList>
            <person name="Brayton K.A."/>
            <person name="Lau A.O.T."/>
            <person name="Herndon D.R."/>
            <person name="Hannick L."/>
            <person name="Kappmeyer L.S."/>
            <person name="Berens S.J."/>
            <person name="Bidwell S.L."/>
            <person name="Brown W.C."/>
            <person name="Crabtree J."/>
            <person name="Fadrosh D."/>
            <person name="Feldblum T."/>
            <person name="Forberger H.A."/>
            <person name="Haas B.J."/>
            <person name="Howell J.M."/>
            <person name="Khouri H."/>
            <person name="Koo H."/>
            <person name="Mann D.J."/>
            <person name="Norimine J."/>
            <person name="Paulsen I.T."/>
            <person name="Radune D."/>
            <person name="Ren Q."/>
            <person name="Smith R.K. Jr."/>
            <person name="Suarez C.E."/>
            <person name="White O."/>
            <person name="Wortman J.R."/>
            <person name="Knowles D.P. Jr."/>
            <person name="McElwain T.F."/>
            <person name="Nene V.M."/>
        </authorList>
    </citation>
    <scope>NUCLEOTIDE SEQUENCE [LARGE SCALE GENOMIC DNA]</scope>
    <source>
        <strain evidence="1">T2Bo</strain>
    </source>
</reference>
<evidence type="ECO:0000313" key="1">
    <source>
        <dbReference type="EMBL" id="EDO07472.1"/>
    </source>
</evidence>
<organism evidence="1">
    <name type="scientific">Babesia bovis</name>
    <dbReference type="NCBI Taxonomy" id="5865"/>
    <lineage>
        <taxon>Eukaryota</taxon>
        <taxon>Sar</taxon>
        <taxon>Alveolata</taxon>
        <taxon>Apicomplexa</taxon>
        <taxon>Aconoidasida</taxon>
        <taxon>Piroplasmida</taxon>
        <taxon>Babesiidae</taxon>
        <taxon>Babesia</taxon>
    </lineage>
</organism>
<dbReference type="eggNOG" id="ENOG502SW25">
    <property type="taxonomic scope" value="Eukaryota"/>
</dbReference>
<comment type="caution">
    <text evidence="1">The sequence shown here is derived from an EMBL/GenBank/DDBJ whole genome shotgun (WGS) entry which is preliminary data.</text>
</comment>
<protein>
    <submittedName>
        <fullName evidence="1">Uncharacterized protein</fullName>
    </submittedName>
</protein>